<dbReference type="Pfam" id="PF00929">
    <property type="entry name" value="RNase_T"/>
    <property type="match status" value="1"/>
</dbReference>
<feature type="domain" description="Exonuclease" evidence="4">
    <location>
        <begin position="54"/>
        <end position="223"/>
    </location>
</feature>
<dbReference type="PANTHER" id="PTHR30231:SF41">
    <property type="entry name" value="DNA POLYMERASE III SUBUNIT EPSILON"/>
    <property type="match status" value="1"/>
</dbReference>
<dbReference type="GO" id="GO:0005829">
    <property type="term" value="C:cytosol"/>
    <property type="evidence" value="ECO:0007669"/>
    <property type="project" value="TreeGrafter"/>
</dbReference>
<dbReference type="RefSeq" id="WP_093192291.1">
    <property type="nucleotide sequence ID" value="NZ_FNEV01000002.1"/>
</dbReference>
<dbReference type="AlphaFoldDB" id="A0A1G8R2Q8"/>
<keyword evidence="1" id="KW-0540">Nuclease</keyword>
<dbReference type="OrthoDB" id="9804290at2"/>
<name>A0A1G8R2Q8_9BACI</name>
<keyword evidence="3" id="KW-0269">Exonuclease</keyword>
<keyword evidence="2" id="KW-0378">Hydrolase</keyword>
<dbReference type="Gene3D" id="3.30.420.10">
    <property type="entry name" value="Ribonuclease H-like superfamily/Ribonuclease H"/>
    <property type="match status" value="1"/>
</dbReference>
<dbReference type="SMART" id="SM00479">
    <property type="entry name" value="EXOIII"/>
    <property type="match status" value="1"/>
</dbReference>
<organism evidence="5 6">
    <name type="scientific">Salimicrobium halophilum</name>
    <dbReference type="NCBI Taxonomy" id="86666"/>
    <lineage>
        <taxon>Bacteria</taxon>
        <taxon>Bacillati</taxon>
        <taxon>Bacillota</taxon>
        <taxon>Bacilli</taxon>
        <taxon>Bacillales</taxon>
        <taxon>Bacillaceae</taxon>
        <taxon>Salimicrobium</taxon>
    </lineage>
</organism>
<evidence type="ECO:0000256" key="2">
    <source>
        <dbReference type="ARBA" id="ARBA00022801"/>
    </source>
</evidence>
<evidence type="ECO:0000256" key="3">
    <source>
        <dbReference type="ARBA" id="ARBA00022839"/>
    </source>
</evidence>
<dbReference type="InterPro" id="IPR006054">
    <property type="entry name" value="DnaQ"/>
</dbReference>
<dbReference type="GO" id="GO:0003887">
    <property type="term" value="F:DNA-directed DNA polymerase activity"/>
    <property type="evidence" value="ECO:0007669"/>
    <property type="project" value="InterPro"/>
</dbReference>
<reference evidence="6" key="1">
    <citation type="submission" date="2016-10" db="EMBL/GenBank/DDBJ databases">
        <authorList>
            <person name="Varghese N."/>
            <person name="Submissions S."/>
        </authorList>
    </citation>
    <scope>NUCLEOTIDE SEQUENCE [LARGE SCALE GENOMIC DNA]</scope>
    <source>
        <strain evidence="6">DSM 4771</strain>
    </source>
</reference>
<dbReference type="InterPro" id="IPR013520">
    <property type="entry name" value="Ribonucl_H"/>
</dbReference>
<accession>A0A1G8R2Q8</accession>
<dbReference type="PANTHER" id="PTHR30231">
    <property type="entry name" value="DNA POLYMERASE III SUBUNIT EPSILON"/>
    <property type="match status" value="1"/>
</dbReference>
<dbReference type="NCBIfam" id="NF005836">
    <property type="entry name" value="PRK07740.1"/>
    <property type="match status" value="1"/>
</dbReference>
<evidence type="ECO:0000259" key="4">
    <source>
        <dbReference type="SMART" id="SM00479"/>
    </source>
</evidence>
<dbReference type="FunFam" id="3.30.420.10:FF:000045">
    <property type="entry name" value="3'-5' exonuclease DinG"/>
    <property type="match status" value="1"/>
</dbReference>
<dbReference type="GO" id="GO:0008408">
    <property type="term" value="F:3'-5' exonuclease activity"/>
    <property type="evidence" value="ECO:0007669"/>
    <property type="project" value="TreeGrafter"/>
</dbReference>
<keyword evidence="6" id="KW-1185">Reference proteome</keyword>
<dbReference type="GO" id="GO:0003677">
    <property type="term" value="F:DNA binding"/>
    <property type="evidence" value="ECO:0007669"/>
    <property type="project" value="InterPro"/>
</dbReference>
<dbReference type="InterPro" id="IPR012337">
    <property type="entry name" value="RNaseH-like_sf"/>
</dbReference>
<gene>
    <name evidence="5" type="ORF">SAMN04490247_0784</name>
</gene>
<proteinExistence type="predicted"/>
<sequence>MNPFTQFVKDVSDRLGKGFSSLGQNDPAKMAYMRNLERQLQSEDMMEMPFDDLRVVVFDLETTGFYPYNGDEILSIGAVQVKGKQVLEEETFYSLIYSDAPPSEEIEELTGITQDMLAEAPPIKDVLRDFYSFVKGGVLIAHHARHEKQFMSHVTWRELKKTFSYRILDTAFVTKIAHKEKNLVTLDECCSVYDIEIDDRHHALSDAMATAKLWTKCIEDIQQMGFVNLRDVYTYLAKTEYGRF</sequence>
<dbReference type="GO" id="GO:0045004">
    <property type="term" value="P:DNA replication proofreading"/>
    <property type="evidence" value="ECO:0007669"/>
    <property type="project" value="TreeGrafter"/>
</dbReference>
<protein>
    <submittedName>
        <fullName evidence="5">DNA polymerase-3 subunit epsilon</fullName>
    </submittedName>
</protein>
<dbReference type="NCBIfam" id="TIGR00573">
    <property type="entry name" value="dnaq"/>
    <property type="match status" value="1"/>
</dbReference>
<dbReference type="EMBL" id="FNEV01000002">
    <property type="protein sequence ID" value="SDJ11247.1"/>
    <property type="molecule type" value="Genomic_DNA"/>
</dbReference>
<dbReference type="InterPro" id="IPR036397">
    <property type="entry name" value="RNaseH_sf"/>
</dbReference>
<dbReference type="CDD" id="cd06127">
    <property type="entry name" value="DEDDh"/>
    <property type="match status" value="1"/>
</dbReference>
<dbReference type="SUPFAM" id="SSF53098">
    <property type="entry name" value="Ribonuclease H-like"/>
    <property type="match status" value="1"/>
</dbReference>
<evidence type="ECO:0000313" key="6">
    <source>
        <dbReference type="Proteomes" id="UP000199225"/>
    </source>
</evidence>
<evidence type="ECO:0000256" key="1">
    <source>
        <dbReference type="ARBA" id="ARBA00022722"/>
    </source>
</evidence>
<dbReference type="STRING" id="86666.SAMN04490247_0784"/>
<dbReference type="Proteomes" id="UP000199225">
    <property type="component" value="Unassembled WGS sequence"/>
</dbReference>
<evidence type="ECO:0000313" key="5">
    <source>
        <dbReference type="EMBL" id="SDJ11247.1"/>
    </source>
</evidence>